<dbReference type="PANTHER" id="PTHR33221">
    <property type="entry name" value="WINGED HELIX-TURN-HELIX TRANSCRIPTIONAL REGULATOR, RRF2 FAMILY"/>
    <property type="match status" value="1"/>
</dbReference>
<name>A0A370DJB7_9GAMM</name>
<evidence type="ECO:0000313" key="2">
    <source>
        <dbReference type="EMBL" id="RDH84397.1"/>
    </source>
</evidence>
<evidence type="ECO:0000256" key="1">
    <source>
        <dbReference type="ARBA" id="ARBA00023125"/>
    </source>
</evidence>
<dbReference type="PROSITE" id="PS51197">
    <property type="entry name" value="HTH_RRF2_2"/>
    <property type="match status" value="1"/>
</dbReference>
<dbReference type="FunFam" id="1.10.10.10:FF:000026">
    <property type="entry name" value="HTH-type transcriptional regulator IscR"/>
    <property type="match status" value="1"/>
</dbReference>
<dbReference type="EMBL" id="QFXC01000007">
    <property type="protein sequence ID" value="RDH84397.1"/>
    <property type="molecule type" value="Genomic_DNA"/>
</dbReference>
<sequence>MKLSTKGRYGVTAMMDLAIHDNAGPVTLADISQCQGISLSYLEQLFSKLRKAKLVEGVRGPGGGYRLSRPADEINIAEIINAVDEKVDVTKCNKEGNCQDGMRCLTHDLWMELSERLHSFLSGITLAQFVNRPGIHELAIQRDKINGRFILARRQAEVLQQQRKAS</sequence>
<dbReference type="NCBIfam" id="TIGR00738">
    <property type="entry name" value="rrf2_super"/>
    <property type="match status" value="1"/>
</dbReference>
<dbReference type="GO" id="GO:0003700">
    <property type="term" value="F:DNA-binding transcription factor activity"/>
    <property type="evidence" value="ECO:0007669"/>
    <property type="project" value="TreeGrafter"/>
</dbReference>
<dbReference type="GO" id="GO:0003677">
    <property type="term" value="F:DNA binding"/>
    <property type="evidence" value="ECO:0007669"/>
    <property type="project" value="UniProtKB-KW"/>
</dbReference>
<evidence type="ECO:0000313" key="3">
    <source>
        <dbReference type="Proteomes" id="UP000254266"/>
    </source>
</evidence>
<gene>
    <name evidence="2" type="ORF">DIZ80_02645</name>
</gene>
<dbReference type="PANTHER" id="PTHR33221:SF5">
    <property type="entry name" value="HTH-TYPE TRANSCRIPTIONAL REGULATOR ISCR"/>
    <property type="match status" value="1"/>
</dbReference>
<keyword evidence="3" id="KW-1185">Reference proteome</keyword>
<dbReference type="InterPro" id="IPR036390">
    <property type="entry name" value="WH_DNA-bd_sf"/>
</dbReference>
<protein>
    <submittedName>
        <fullName evidence="2">Fe-S cluster assembly transcriptional regulator IscR</fullName>
    </submittedName>
</protein>
<proteinExistence type="predicted"/>
<dbReference type="InterPro" id="IPR036388">
    <property type="entry name" value="WH-like_DNA-bd_sf"/>
</dbReference>
<dbReference type="SUPFAM" id="SSF46785">
    <property type="entry name" value="Winged helix' DNA-binding domain"/>
    <property type="match status" value="1"/>
</dbReference>
<dbReference type="Proteomes" id="UP000254266">
    <property type="component" value="Unassembled WGS sequence"/>
</dbReference>
<dbReference type="Gene3D" id="1.10.10.10">
    <property type="entry name" value="Winged helix-like DNA-binding domain superfamily/Winged helix DNA-binding domain"/>
    <property type="match status" value="1"/>
</dbReference>
<organism evidence="2 3">
    <name type="scientific">endosymbiont of Galathealinum brachiosum</name>
    <dbReference type="NCBI Taxonomy" id="2200906"/>
    <lineage>
        <taxon>Bacteria</taxon>
        <taxon>Pseudomonadati</taxon>
        <taxon>Pseudomonadota</taxon>
        <taxon>Gammaproteobacteria</taxon>
        <taxon>sulfur-oxidizing symbionts</taxon>
    </lineage>
</organism>
<dbReference type="InterPro" id="IPR000944">
    <property type="entry name" value="Tscrpt_reg_Rrf2"/>
</dbReference>
<keyword evidence="1" id="KW-0238">DNA-binding</keyword>
<comment type="caution">
    <text evidence="2">The sequence shown here is derived from an EMBL/GenBank/DDBJ whole genome shotgun (WGS) entry which is preliminary data.</text>
</comment>
<reference evidence="2 3" key="1">
    <citation type="journal article" date="2018" name="ISME J.">
        <title>Endosymbiont genomes yield clues of tubeworm success.</title>
        <authorList>
            <person name="Li Y."/>
            <person name="Liles M.R."/>
            <person name="Halanych K.M."/>
        </authorList>
    </citation>
    <scope>NUCLEOTIDE SEQUENCE [LARGE SCALE GENOMIC DNA]</scope>
    <source>
        <strain evidence="2">A1464</strain>
    </source>
</reference>
<dbReference type="Pfam" id="PF02082">
    <property type="entry name" value="Rrf2"/>
    <property type="match status" value="1"/>
</dbReference>
<dbReference type="AlphaFoldDB" id="A0A370DJB7"/>
<accession>A0A370DJB7</accession>
<dbReference type="GO" id="GO:0005829">
    <property type="term" value="C:cytosol"/>
    <property type="evidence" value="ECO:0007669"/>
    <property type="project" value="TreeGrafter"/>
</dbReference>